<evidence type="ECO:0000256" key="13">
    <source>
        <dbReference type="ARBA" id="ARBA00049494"/>
    </source>
</evidence>
<keyword evidence="10 14" id="KW-0067">ATP-binding</keyword>
<dbReference type="InterPro" id="IPR004821">
    <property type="entry name" value="Cyt_trans-like"/>
</dbReference>
<comment type="similarity">
    <text evidence="14">Belongs to the ribF family.</text>
</comment>
<evidence type="ECO:0000256" key="12">
    <source>
        <dbReference type="ARBA" id="ARBA00047880"/>
    </source>
</evidence>
<comment type="caution">
    <text evidence="16">The sequence shown here is derived from an EMBL/GenBank/DDBJ whole genome shotgun (WGS) entry which is preliminary data.</text>
</comment>
<dbReference type="InterPro" id="IPR015865">
    <property type="entry name" value="Riboflavin_kinase_bac/euk"/>
</dbReference>
<keyword evidence="8 14" id="KW-0418">Kinase</keyword>
<dbReference type="Pfam" id="PF01687">
    <property type="entry name" value="Flavokinase"/>
    <property type="match status" value="1"/>
</dbReference>
<evidence type="ECO:0000256" key="14">
    <source>
        <dbReference type="PIRNR" id="PIRNR004491"/>
    </source>
</evidence>
<evidence type="ECO:0000313" key="16">
    <source>
        <dbReference type="EMBL" id="MFD1177240.1"/>
    </source>
</evidence>
<organism evidence="16 17">
    <name type="scientific">Paenibacillus puldeungensis</name>
    <dbReference type="NCBI Taxonomy" id="696536"/>
    <lineage>
        <taxon>Bacteria</taxon>
        <taxon>Bacillati</taxon>
        <taxon>Bacillota</taxon>
        <taxon>Bacilli</taxon>
        <taxon>Bacillales</taxon>
        <taxon>Paenibacillaceae</taxon>
        <taxon>Paenibacillus</taxon>
    </lineage>
</organism>
<comment type="pathway">
    <text evidence="1 14">Cofactor biosynthesis; FAD biosynthesis; FAD from FMN: step 1/1.</text>
</comment>
<protein>
    <recommendedName>
        <fullName evidence="14">Riboflavin biosynthesis protein</fullName>
    </recommendedName>
    <domain>
        <recommendedName>
            <fullName evidence="14">Riboflavin kinase</fullName>
            <ecNumber evidence="14">2.7.1.26</ecNumber>
        </recommendedName>
        <alternativeName>
            <fullName evidence="14">Flavokinase</fullName>
        </alternativeName>
    </domain>
    <domain>
        <recommendedName>
            <fullName evidence="14">FMN adenylyltransferase</fullName>
            <ecNumber evidence="14">2.7.7.2</ecNumber>
        </recommendedName>
        <alternativeName>
            <fullName evidence="14">FAD pyrophosphorylase</fullName>
        </alternativeName>
        <alternativeName>
            <fullName evidence="14">FAD synthase</fullName>
        </alternativeName>
    </domain>
</protein>
<keyword evidence="7 14" id="KW-0547">Nucleotide-binding</keyword>
<dbReference type="PANTHER" id="PTHR22749:SF6">
    <property type="entry name" value="RIBOFLAVIN KINASE"/>
    <property type="match status" value="1"/>
</dbReference>
<evidence type="ECO:0000313" key="17">
    <source>
        <dbReference type="Proteomes" id="UP001597262"/>
    </source>
</evidence>
<proteinExistence type="inferred from homology"/>
<dbReference type="InterPro" id="IPR015864">
    <property type="entry name" value="FAD_synthase"/>
</dbReference>
<keyword evidence="3 14" id="KW-0285">Flavoprotein</keyword>
<evidence type="ECO:0000259" key="15">
    <source>
        <dbReference type="SMART" id="SM00904"/>
    </source>
</evidence>
<reference evidence="17" key="1">
    <citation type="journal article" date="2019" name="Int. J. Syst. Evol. Microbiol.">
        <title>The Global Catalogue of Microorganisms (GCM) 10K type strain sequencing project: providing services to taxonomists for standard genome sequencing and annotation.</title>
        <authorList>
            <consortium name="The Broad Institute Genomics Platform"/>
            <consortium name="The Broad Institute Genome Sequencing Center for Infectious Disease"/>
            <person name="Wu L."/>
            <person name="Ma J."/>
        </authorList>
    </citation>
    <scope>NUCLEOTIDE SEQUENCE [LARGE SCALE GENOMIC DNA]</scope>
    <source>
        <strain evidence="17">CCUG 59189</strain>
    </source>
</reference>
<name>A0ABW3RYJ5_9BACL</name>
<keyword evidence="4 14" id="KW-0288">FMN</keyword>
<keyword evidence="5 14" id="KW-0808">Transferase</keyword>
<evidence type="ECO:0000256" key="3">
    <source>
        <dbReference type="ARBA" id="ARBA00022630"/>
    </source>
</evidence>
<evidence type="ECO:0000256" key="10">
    <source>
        <dbReference type="ARBA" id="ARBA00022840"/>
    </source>
</evidence>
<dbReference type="Gene3D" id="2.40.30.30">
    <property type="entry name" value="Riboflavin kinase-like"/>
    <property type="match status" value="1"/>
</dbReference>
<keyword evidence="9 14" id="KW-0274">FAD</keyword>
<dbReference type="Gene3D" id="3.40.50.620">
    <property type="entry name" value="HUPs"/>
    <property type="match status" value="1"/>
</dbReference>
<evidence type="ECO:0000256" key="9">
    <source>
        <dbReference type="ARBA" id="ARBA00022827"/>
    </source>
</evidence>
<comment type="catalytic activity">
    <reaction evidence="12 14">
        <text>riboflavin + ATP = FMN + ADP + H(+)</text>
        <dbReference type="Rhea" id="RHEA:14357"/>
        <dbReference type="ChEBI" id="CHEBI:15378"/>
        <dbReference type="ChEBI" id="CHEBI:30616"/>
        <dbReference type="ChEBI" id="CHEBI:57986"/>
        <dbReference type="ChEBI" id="CHEBI:58210"/>
        <dbReference type="ChEBI" id="CHEBI:456216"/>
        <dbReference type="EC" id="2.7.1.26"/>
    </reaction>
</comment>
<feature type="domain" description="Riboflavin kinase" evidence="15">
    <location>
        <begin position="186"/>
        <end position="312"/>
    </location>
</feature>
<dbReference type="NCBIfam" id="TIGR00125">
    <property type="entry name" value="cyt_tran_rel"/>
    <property type="match status" value="1"/>
</dbReference>
<evidence type="ECO:0000256" key="4">
    <source>
        <dbReference type="ARBA" id="ARBA00022643"/>
    </source>
</evidence>
<dbReference type="SUPFAM" id="SSF82114">
    <property type="entry name" value="Riboflavin kinase-like"/>
    <property type="match status" value="1"/>
</dbReference>
<evidence type="ECO:0000256" key="1">
    <source>
        <dbReference type="ARBA" id="ARBA00004726"/>
    </source>
</evidence>
<dbReference type="PANTHER" id="PTHR22749">
    <property type="entry name" value="RIBOFLAVIN KINASE/FMN ADENYLYLTRANSFERASE"/>
    <property type="match status" value="1"/>
</dbReference>
<dbReference type="RefSeq" id="WP_379319680.1">
    <property type="nucleotide sequence ID" value="NZ_JBHTLM010000008.1"/>
</dbReference>
<dbReference type="GO" id="GO:0008531">
    <property type="term" value="F:riboflavin kinase activity"/>
    <property type="evidence" value="ECO:0007669"/>
    <property type="project" value="UniProtKB-EC"/>
</dbReference>
<dbReference type="InterPro" id="IPR002606">
    <property type="entry name" value="Riboflavin_kinase_bac"/>
</dbReference>
<dbReference type="SMART" id="SM00904">
    <property type="entry name" value="Flavokinase"/>
    <property type="match status" value="1"/>
</dbReference>
<keyword evidence="11" id="KW-0511">Multifunctional enzyme</keyword>
<accession>A0ABW3RYJ5</accession>
<dbReference type="GO" id="GO:0003919">
    <property type="term" value="F:FMN adenylyltransferase activity"/>
    <property type="evidence" value="ECO:0007669"/>
    <property type="project" value="UniProtKB-EC"/>
</dbReference>
<dbReference type="Pfam" id="PF06574">
    <property type="entry name" value="FAD_syn"/>
    <property type="match status" value="1"/>
</dbReference>
<dbReference type="PIRSF" id="PIRSF004491">
    <property type="entry name" value="FAD_Synth"/>
    <property type="match status" value="1"/>
</dbReference>
<dbReference type="NCBIfam" id="NF004160">
    <property type="entry name" value="PRK05627.1-3"/>
    <property type="match status" value="1"/>
</dbReference>
<keyword evidence="17" id="KW-1185">Reference proteome</keyword>
<gene>
    <name evidence="16" type="ORF">ACFQ3W_13165</name>
</gene>
<dbReference type="EC" id="2.7.1.26" evidence="14"/>
<dbReference type="EMBL" id="JBHTLM010000008">
    <property type="protein sequence ID" value="MFD1177240.1"/>
    <property type="molecule type" value="Genomic_DNA"/>
</dbReference>
<dbReference type="NCBIfam" id="TIGR00083">
    <property type="entry name" value="ribF"/>
    <property type="match status" value="1"/>
</dbReference>
<evidence type="ECO:0000256" key="11">
    <source>
        <dbReference type="ARBA" id="ARBA00023268"/>
    </source>
</evidence>
<comment type="pathway">
    <text evidence="2 14">Cofactor biosynthesis; FMN biosynthesis; FMN from riboflavin (ATP route): step 1/1.</text>
</comment>
<evidence type="ECO:0000256" key="7">
    <source>
        <dbReference type="ARBA" id="ARBA00022741"/>
    </source>
</evidence>
<dbReference type="InterPro" id="IPR014729">
    <property type="entry name" value="Rossmann-like_a/b/a_fold"/>
</dbReference>
<evidence type="ECO:0000256" key="5">
    <source>
        <dbReference type="ARBA" id="ARBA00022679"/>
    </source>
</evidence>
<dbReference type="NCBIfam" id="NF004162">
    <property type="entry name" value="PRK05627.1-5"/>
    <property type="match status" value="1"/>
</dbReference>
<comment type="catalytic activity">
    <reaction evidence="13 14">
        <text>FMN + ATP + H(+) = FAD + diphosphate</text>
        <dbReference type="Rhea" id="RHEA:17237"/>
        <dbReference type="ChEBI" id="CHEBI:15378"/>
        <dbReference type="ChEBI" id="CHEBI:30616"/>
        <dbReference type="ChEBI" id="CHEBI:33019"/>
        <dbReference type="ChEBI" id="CHEBI:57692"/>
        <dbReference type="ChEBI" id="CHEBI:58210"/>
        <dbReference type="EC" id="2.7.7.2"/>
    </reaction>
</comment>
<dbReference type="InterPro" id="IPR023465">
    <property type="entry name" value="Riboflavin_kinase_dom_sf"/>
</dbReference>
<dbReference type="EC" id="2.7.7.2" evidence="14"/>
<dbReference type="InterPro" id="IPR023468">
    <property type="entry name" value="Riboflavin_kinase"/>
</dbReference>
<evidence type="ECO:0000256" key="8">
    <source>
        <dbReference type="ARBA" id="ARBA00022777"/>
    </source>
</evidence>
<evidence type="ECO:0000256" key="2">
    <source>
        <dbReference type="ARBA" id="ARBA00005201"/>
    </source>
</evidence>
<dbReference type="Proteomes" id="UP001597262">
    <property type="component" value="Unassembled WGS sequence"/>
</dbReference>
<sequence>METISLSYPLSAQFIENNARPQVLAIGQFDGLHLGHASVIETAVRLASEVGLPASVMTFHPHPKEVMKKGDYDGYLTPPQEKERILRNMGVDNVYIVEFNDAFSQVSPQDFVTGMLVPLQIHTAVVGFDFHFGYRGEGHAGMLRELSNNTMEVNTVPPFLISGEKVSSSGIRKALQEGNMELANGWLGRPYAIKGTVSHGEKRGRQMGYPTANVKPDEHYVLPTTGVFAVRVHHNGNTYSGVMNVGVKPTFHNDATVPSLEVHLFDFNGDIYGESLHVELAHFIRKERKFGSMEELMEQIAKDAETAKKLLGCASKQ</sequence>
<evidence type="ECO:0000256" key="6">
    <source>
        <dbReference type="ARBA" id="ARBA00022695"/>
    </source>
</evidence>
<dbReference type="SUPFAM" id="SSF52374">
    <property type="entry name" value="Nucleotidylyl transferase"/>
    <property type="match status" value="1"/>
</dbReference>
<keyword evidence="6 14" id="KW-0548">Nucleotidyltransferase</keyword>
<dbReference type="CDD" id="cd02064">
    <property type="entry name" value="FAD_synthetase_N"/>
    <property type="match status" value="1"/>
</dbReference>